<feature type="domain" description="Mannitol dehydrogenase N-terminal" evidence="3">
    <location>
        <begin position="15"/>
        <end position="256"/>
    </location>
</feature>
<feature type="domain" description="Mannitol dehydrogenase C-terminal" evidence="4">
    <location>
        <begin position="266"/>
        <end position="442"/>
    </location>
</feature>
<evidence type="ECO:0000313" key="5">
    <source>
        <dbReference type="EMBL" id="PIB26456.1"/>
    </source>
</evidence>
<evidence type="ECO:0000256" key="1">
    <source>
        <dbReference type="ARBA" id="ARBA00023002"/>
    </source>
</evidence>
<organism evidence="5 6">
    <name type="scientific">Paramylibacter kogurei</name>
    <dbReference type="NCBI Taxonomy" id="1889778"/>
    <lineage>
        <taxon>Bacteria</taxon>
        <taxon>Pseudomonadati</taxon>
        <taxon>Pseudomonadota</taxon>
        <taxon>Alphaproteobacteria</taxon>
        <taxon>Rhodobacterales</taxon>
        <taxon>Paracoccaceae</taxon>
        <taxon>Paramylibacter</taxon>
    </lineage>
</organism>
<evidence type="ECO:0000313" key="6">
    <source>
        <dbReference type="Proteomes" id="UP000231516"/>
    </source>
</evidence>
<keyword evidence="6" id="KW-1185">Reference proteome</keyword>
<dbReference type="InterPro" id="IPR000669">
    <property type="entry name" value="Mannitol_DH"/>
</dbReference>
<dbReference type="InterPro" id="IPR013328">
    <property type="entry name" value="6PGD_dom2"/>
</dbReference>
<dbReference type="Proteomes" id="UP000231516">
    <property type="component" value="Unassembled WGS sequence"/>
</dbReference>
<dbReference type="PANTHER" id="PTHR43362">
    <property type="entry name" value="MANNITOL DEHYDROGENASE DSF1-RELATED"/>
    <property type="match status" value="1"/>
</dbReference>
<dbReference type="Pfam" id="PF01232">
    <property type="entry name" value="Mannitol_dh"/>
    <property type="match status" value="1"/>
</dbReference>
<dbReference type="GO" id="GO:0016616">
    <property type="term" value="F:oxidoreductase activity, acting on the CH-OH group of donors, NAD or NADP as acceptor"/>
    <property type="evidence" value="ECO:0007669"/>
    <property type="project" value="TreeGrafter"/>
</dbReference>
<dbReference type="GO" id="GO:0019594">
    <property type="term" value="P:mannitol metabolic process"/>
    <property type="evidence" value="ECO:0007669"/>
    <property type="project" value="InterPro"/>
</dbReference>
<dbReference type="RefSeq" id="WP_099591278.1">
    <property type="nucleotide sequence ID" value="NZ_MDGM01000003.1"/>
</dbReference>
<sequence>MNSKISYDRAQLELRAAHIGVGAFHRAHQQVYYDDLARLNSEDSKNWGVVGINLTPPNISELHEAQGASYSVLTDDGNLASCREVGTLMRVLDADSAAGFDWSDIDFATLTITEKGYCHRAGSTELDPDKVSADIAFPTNPKTAIGYLALMLDQRRRAYGNPITLASCDNVADNGILLGSVVRAYMEQVFPDSLAWLDDSVTFPTSMVDRIVPAMSDTSRVKLEKACGGKDALGVVAEPFRQWVMENKFASNRPGFELAGAQIVDNLAPYEHMKHRMLNGLQSAYAELGRLCGFNSSDGASNNKDLQIWADVFLESQASTLICPNGENLEKYGRISLKRLQNPTIHHPLNQIASDASFKLPQRIGAPAADLLNSGHNAEAQAMVIAGWAIMAGDTSADENGVVTTDPMASQLAMLRKRHESSHSDLANAFLALPIWPERVREDANFAALTTKWVNIFSGATAVERLAQIRKFSKEHVNA</sequence>
<evidence type="ECO:0000259" key="3">
    <source>
        <dbReference type="Pfam" id="PF01232"/>
    </source>
</evidence>
<dbReference type="PANTHER" id="PTHR43362:SF1">
    <property type="entry name" value="MANNITOL DEHYDROGENASE 2-RELATED"/>
    <property type="match status" value="1"/>
</dbReference>
<evidence type="ECO:0000256" key="2">
    <source>
        <dbReference type="ARBA" id="ARBA00023027"/>
    </source>
</evidence>
<dbReference type="InterPro" id="IPR050988">
    <property type="entry name" value="Mannitol_DH/Oxidoreductase"/>
</dbReference>
<evidence type="ECO:0000259" key="4">
    <source>
        <dbReference type="Pfam" id="PF08125"/>
    </source>
</evidence>
<dbReference type="InterPro" id="IPR023027">
    <property type="entry name" value="Mannitol_DH_CS"/>
</dbReference>
<dbReference type="PRINTS" id="PR00084">
    <property type="entry name" value="MTLDHDRGNASE"/>
</dbReference>
<dbReference type="Gene3D" id="1.10.1040.10">
    <property type="entry name" value="N-(1-d-carboxylethyl)-l-norvaline Dehydrogenase, domain 2"/>
    <property type="match status" value="1"/>
</dbReference>
<dbReference type="Gene3D" id="3.40.50.720">
    <property type="entry name" value="NAD(P)-binding Rossmann-like Domain"/>
    <property type="match status" value="1"/>
</dbReference>
<dbReference type="SUPFAM" id="SSF48179">
    <property type="entry name" value="6-phosphogluconate dehydrogenase C-terminal domain-like"/>
    <property type="match status" value="1"/>
</dbReference>
<dbReference type="EMBL" id="MDGM01000003">
    <property type="protein sequence ID" value="PIB26456.1"/>
    <property type="molecule type" value="Genomic_DNA"/>
</dbReference>
<dbReference type="InterPro" id="IPR013131">
    <property type="entry name" value="Mannitol_DH_N"/>
</dbReference>
<dbReference type="Pfam" id="PF08125">
    <property type="entry name" value="Mannitol_dh_C"/>
    <property type="match status" value="1"/>
</dbReference>
<name>A0A2G5KAA6_9RHOB</name>
<dbReference type="AlphaFoldDB" id="A0A2G5KAA6"/>
<keyword evidence="1" id="KW-0560">Oxidoreductase</keyword>
<proteinExistence type="predicted"/>
<dbReference type="SUPFAM" id="SSF51735">
    <property type="entry name" value="NAD(P)-binding Rossmann-fold domains"/>
    <property type="match status" value="1"/>
</dbReference>
<accession>A0A2G5KAA6</accession>
<comment type="caution">
    <text evidence="5">The sequence shown here is derived from an EMBL/GenBank/DDBJ whole genome shotgun (WGS) entry which is preliminary data.</text>
</comment>
<dbReference type="InterPro" id="IPR008927">
    <property type="entry name" value="6-PGluconate_DH-like_C_sf"/>
</dbReference>
<evidence type="ECO:0008006" key="7">
    <source>
        <dbReference type="Google" id="ProtNLM"/>
    </source>
</evidence>
<dbReference type="InterPro" id="IPR036291">
    <property type="entry name" value="NAD(P)-bd_dom_sf"/>
</dbReference>
<dbReference type="OrthoDB" id="271711at2"/>
<protein>
    <recommendedName>
        <fullName evidence="7">Mannitol dehydrogenase</fullName>
    </recommendedName>
</protein>
<gene>
    <name evidence="5" type="ORF">BFP76_11085</name>
</gene>
<reference evidence="5 6" key="1">
    <citation type="submission" date="2016-08" db="EMBL/GenBank/DDBJ databases">
        <title>Draft genome of Amylibacter sp. strain 4G11.</title>
        <authorList>
            <person name="Wong S.-K."/>
            <person name="Hamasaki K."/>
            <person name="Yoshizawa S."/>
        </authorList>
    </citation>
    <scope>NUCLEOTIDE SEQUENCE [LARGE SCALE GENOMIC DNA]</scope>
    <source>
        <strain evidence="5 6">4G11</strain>
    </source>
</reference>
<keyword evidence="2" id="KW-0520">NAD</keyword>
<dbReference type="InterPro" id="IPR013118">
    <property type="entry name" value="Mannitol_DH_C"/>
</dbReference>
<dbReference type="PROSITE" id="PS00974">
    <property type="entry name" value="MANNITOL_DHGENASE"/>
    <property type="match status" value="1"/>
</dbReference>